<dbReference type="OrthoDB" id="71701at2759"/>
<dbReference type="RefSeq" id="XP_009835213.1">
    <property type="nucleotide sequence ID" value="XM_009836911.1"/>
</dbReference>
<name>W4G675_APHAT</name>
<sequence length="189" mass="21403">MEPPPGEILPTNAVVNAIVREDPYVGEDSFVHGAPGGLSRPQRGNRFGVISPGRPTIFGNRPRQPRQYIKKAYTFREKLDMINYQHLHGTTAALNHFYPLLRGVERRRACLNLNKWERQRALIEEYGYSSRSHLKKARGEGIGTSLSAETELNLVQWVKSMRNEGIPVATIMLQLKAREVAVEKDNAKQ</sequence>
<gene>
    <name evidence="1" type="ORF">H257_10382</name>
</gene>
<evidence type="ECO:0000313" key="1">
    <source>
        <dbReference type="EMBL" id="ETV75165.1"/>
    </source>
</evidence>
<dbReference type="AlphaFoldDB" id="W4G675"/>
<dbReference type="GeneID" id="20812378"/>
<accession>W4G675</accession>
<evidence type="ECO:0008006" key="2">
    <source>
        <dbReference type="Google" id="ProtNLM"/>
    </source>
</evidence>
<organism evidence="1">
    <name type="scientific">Aphanomyces astaci</name>
    <name type="common">Crayfish plague agent</name>
    <dbReference type="NCBI Taxonomy" id="112090"/>
    <lineage>
        <taxon>Eukaryota</taxon>
        <taxon>Sar</taxon>
        <taxon>Stramenopiles</taxon>
        <taxon>Oomycota</taxon>
        <taxon>Saprolegniomycetes</taxon>
        <taxon>Saprolegniales</taxon>
        <taxon>Verrucalvaceae</taxon>
        <taxon>Aphanomyces</taxon>
    </lineage>
</organism>
<reference evidence="1" key="1">
    <citation type="submission" date="2013-12" db="EMBL/GenBank/DDBJ databases">
        <title>The Genome Sequence of Aphanomyces astaci APO3.</title>
        <authorList>
            <consortium name="The Broad Institute Genomics Platform"/>
            <person name="Russ C."/>
            <person name="Tyler B."/>
            <person name="van West P."/>
            <person name="Dieguez-Uribeondo J."/>
            <person name="Young S.K."/>
            <person name="Zeng Q."/>
            <person name="Gargeya S."/>
            <person name="Fitzgerald M."/>
            <person name="Abouelleil A."/>
            <person name="Alvarado L."/>
            <person name="Chapman S.B."/>
            <person name="Gainer-Dewar J."/>
            <person name="Goldberg J."/>
            <person name="Griggs A."/>
            <person name="Gujja S."/>
            <person name="Hansen M."/>
            <person name="Howarth C."/>
            <person name="Imamovic A."/>
            <person name="Ireland A."/>
            <person name="Larimer J."/>
            <person name="McCowan C."/>
            <person name="Murphy C."/>
            <person name="Pearson M."/>
            <person name="Poon T.W."/>
            <person name="Priest M."/>
            <person name="Roberts A."/>
            <person name="Saif S."/>
            <person name="Shea T."/>
            <person name="Sykes S."/>
            <person name="Wortman J."/>
            <person name="Nusbaum C."/>
            <person name="Birren B."/>
        </authorList>
    </citation>
    <scope>NUCLEOTIDE SEQUENCE [LARGE SCALE GENOMIC DNA]</scope>
    <source>
        <strain evidence="1">APO3</strain>
    </source>
</reference>
<protein>
    <recommendedName>
        <fullName evidence="2">HTH CENPB-type domain-containing protein</fullName>
    </recommendedName>
</protein>
<proteinExistence type="predicted"/>
<dbReference type="EMBL" id="KI913141">
    <property type="protein sequence ID" value="ETV75165.1"/>
    <property type="molecule type" value="Genomic_DNA"/>
</dbReference>
<dbReference type="VEuPathDB" id="FungiDB:H257_10382"/>